<name>A0A4U6W4S8_SETVI</name>
<organism evidence="2 3">
    <name type="scientific">Setaria viridis</name>
    <name type="common">Green bristlegrass</name>
    <name type="synonym">Setaria italica subsp. viridis</name>
    <dbReference type="NCBI Taxonomy" id="4556"/>
    <lineage>
        <taxon>Eukaryota</taxon>
        <taxon>Viridiplantae</taxon>
        <taxon>Streptophyta</taxon>
        <taxon>Embryophyta</taxon>
        <taxon>Tracheophyta</taxon>
        <taxon>Spermatophyta</taxon>
        <taxon>Magnoliopsida</taxon>
        <taxon>Liliopsida</taxon>
        <taxon>Poales</taxon>
        <taxon>Poaceae</taxon>
        <taxon>PACMAD clade</taxon>
        <taxon>Panicoideae</taxon>
        <taxon>Panicodae</taxon>
        <taxon>Paniceae</taxon>
        <taxon>Cenchrinae</taxon>
        <taxon>Setaria</taxon>
    </lineage>
</organism>
<dbReference type="Proteomes" id="UP000298652">
    <property type="component" value="Chromosome 1"/>
</dbReference>
<evidence type="ECO:0000256" key="1">
    <source>
        <dbReference type="SAM" id="MobiDB-lite"/>
    </source>
</evidence>
<feature type="compositionally biased region" description="Low complexity" evidence="1">
    <location>
        <begin position="64"/>
        <end position="73"/>
    </location>
</feature>
<evidence type="ECO:0000313" key="3">
    <source>
        <dbReference type="Proteomes" id="UP000298652"/>
    </source>
</evidence>
<dbReference type="AlphaFoldDB" id="A0A4U6W4S8"/>
<feature type="compositionally biased region" description="Polar residues" evidence="1">
    <location>
        <begin position="1"/>
        <end position="23"/>
    </location>
</feature>
<dbReference type="Gramene" id="TKW37391">
    <property type="protein sequence ID" value="TKW37391"/>
    <property type="gene ID" value="SEVIR_1G044050v2"/>
</dbReference>
<proteinExistence type="predicted"/>
<evidence type="ECO:0000313" key="2">
    <source>
        <dbReference type="EMBL" id="TKW37391.1"/>
    </source>
</evidence>
<reference evidence="2" key="1">
    <citation type="submission" date="2019-03" db="EMBL/GenBank/DDBJ databases">
        <title>WGS assembly of Setaria viridis.</title>
        <authorList>
            <person name="Huang P."/>
            <person name="Jenkins J."/>
            <person name="Grimwood J."/>
            <person name="Barry K."/>
            <person name="Healey A."/>
            <person name="Mamidi S."/>
            <person name="Sreedasyam A."/>
            <person name="Shu S."/>
            <person name="Feldman M."/>
            <person name="Wu J."/>
            <person name="Yu Y."/>
            <person name="Chen C."/>
            <person name="Johnson J."/>
            <person name="Rokhsar D."/>
            <person name="Baxter I."/>
            <person name="Schmutz J."/>
            <person name="Brutnell T."/>
            <person name="Kellogg E."/>
        </authorList>
    </citation>
    <scope>NUCLEOTIDE SEQUENCE [LARGE SCALE GENOMIC DNA]</scope>
</reference>
<accession>A0A4U6W4S8</accession>
<feature type="region of interest" description="Disordered" evidence="1">
    <location>
        <begin position="1"/>
        <end position="77"/>
    </location>
</feature>
<keyword evidence="3" id="KW-1185">Reference proteome</keyword>
<dbReference type="EMBL" id="CM016552">
    <property type="protein sequence ID" value="TKW37391.1"/>
    <property type="molecule type" value="Genomic_DNA"/>
</dbReference>
<gene>
    <name evidence="2" type="ORF">SEVIR_1G044050v2</name>
</gene>
<sequence>MGSSPPSAPQNKANEASLSQHETTLGAWDGASKAEASIQSPRPAGDPIVCGGRRRSRPTCGSGAANRPAAAWARVSQRSSVPFDMRRWFVGQ</sequence>
<protein>
    <submittedName>
        <fullName evidence="2">Uncharacterized protein</fullName>
    </submittedName>
</protein>